<dbReference type="EMBL" id="JBAHYK010000299">
    <property type="protein sequence ID" value="KAL0575483.1"/>
    <property type="molecule type" value="Genomic_DNA"/>
</dbReference>
<feature type="coiled-coil region" evidence="1">
    <location>
        <begin position="170"/>
        <end position="200"/>
    </location>
</feature>
<evidence type="ECO:0000313" key="3">
    <source>
        <dbReference type="Proteomes" id="UP001465976"/>
    </source>
</evidence>
<evidence type="ECO:0000313" key="2">
    <source>
        <dbReference type="EMBL" id="KAL0575483.1"/>
    </source>
</evidence>
<comment type="caution">
    <text evidence="2">The sequence shown here is derived from an EMBL/GenBank/DDBJ whole genome shotgun (WGS) entry which is preliminary data.</text>
</comment>
<name>A0ABR3FJF1_9AGAR</name>
<keyword evidence="3" id="KW-1185">Reference proteome</keyword>
<accession>A0ABR3FJF1</accession>
<keyword evidence="1" id="KW-0175">Coiled coil</keyword>
<gene>
    <name evidence="2" type="ORF">V5O48_006487</name>
</gene>
<organism evidence="2 3">
    <name type="scientific">Marasmius crinis-equi</name>
    <dbReference type="NCBI Taxonomy" id="585013"/>
    <lineage>
        <taxon>Eukaryota</taxon>
        <taxon>Fungi</taxon>
        <taxon>Dikarya</taxon>
        <taxon>Basidiomycota</taxon>
        <taxon>Agaricomycotina</taxon>
        <taxon>Agaricomycetes</taxon>
        <taxon>Agaricomycetidae</taxon>
        <taxon>Agaricales</taxon>
        <taxon>Marasmiineae</taxon>
        <taxon>Marasmiaceae</taxon>
        <taxon>Marasmius</taxon>
    </lineage>
</organism>
<dbReference type="Proteomes" id="UP001465976">
    <property type="component" value="Unassembled WGS sequence"/>
</dbReference>
<reference evidence="2 3" key="1">
    <citation type="submission" date="2024-02" db="EMBL/GenBank/DDBJ databases">
        <title>A draft genome for the cacao thread blight pathogen Marasmius crinis-equi.</title>
        <authorList>
            <person name="Cohen S.P."/>
            <person name="Baruah I.K."/>
            <person name="Amoako-Attah I."/>
            <person name="Bukari Y."/>
            <person name="Meinhardt L.W."/>
            <person name="Bailey B.A."/>
        </authorList>
    </citation>
    <scope>NUCLEOTIDE SEQUENCE [LARGE SCALE GENOMIC DNA]</scope>
    <source>
        <strain evidence="2 3">GH-76</strain>
    </source>
</reference>
<protein>
    <submittedName>
        <fullName evidence="2">Uncharacterized protein</fullName>
    </submittedName>
</protein>
<sequence length="218" mass="25207">MSGTERLLNGGAYSPQYSPVETTSRWRTQVLPLIGEECRMFFEGRGQKFPGGWIPVPIILKARDQILSQRNGEQAVDEKQFPEPSIELLVEVPICEDTSQHHLSLQCDHGRLTVQGLLYNVAVILNGFMQRPHRYFPDAPRLRSVRNVFVKSLFRGDDGYWRVEILMPPRRQRRKEQKQAEERELDLREEEQELESLVRGFPQDGGIHVLSSHPPFCD</sequence>
<proteinExistence type="predicted"/>
<evidence type="ECO:0000256" key="1">
    <source>
        <dbReference type="SAM" id="Coils"/>
    </source>
</evidence>